<dbReference type="SUPFAM" id="SSF52540">
    <property type="entry name" value="P-loop containing nucleoside triphosphate hydrolases"/>
    <property type="match status" value="1"/>
</dbReference>
<dbReference type="STRING" id="208964.PA0716"/>
<dbReference type="InterPro" id="IPR038729">
    <property type="entry name" value="Rad50/SbcC_AAA"/>
</dbReference>
<accession>Q9I5L2</accession>
<feature type="domain" description="AAA+ ATPase" evidence="1">
    <location>
        <begin position="24"/>
        <end position="263"/>
    </location>
</feature>
<keyword evidence="3" id="KW-1185">Reference proteome</keyword>
<dbReference type="OrthoDB" id="7024727at2"/>
<gene>
    <name evidence="2" type="ordered locus">PA0716</name>
</gene>
<dbReference type="GO" id="GO:0006302">
    <property type="term" value="P:double-strand break repair"/>
    <property type="evidence" value="ECO:0007669"/>
    <property type="project" value="InterPro"/>
</dbReference>
<proteinExistence type="predicted"/>
<evidence type="ECO:0000313" key="3">
    <source>
        <dbReference type="Proteomes" id="UP000002438"/>
    </source>
</evidence>
<dbReference type="GO" id="GO:0016887">
    <property type="term" value="F:ATP hydrolysis activity"/>
    <property type="evidence" value="ECO:0007669"/>
    <property type="project" value="InterPro"/>
</dbReference>
<dbReference type="InterPro" id="IPR003959">
    <property type="entry name" value="ATPase_AAA_core"/>
</dbReference>
<reference evidence="2 3" key="1">
    <citation type="journal article" date="2000" name="Nature">
        <title>Complete genome sequence of Pseudomonas aeruginosa PAO1, an opportunistic pathogen.</title>
        <authorList>
            <person name="Stover C.K."/>
            <person name="Pham X.Q."/>
            <person name="Erwin A.L."/>
            <person name="Mizoguchi S.D."/>
            <person name="Warrener P."/>
            <person name="Hickey M.J."/>
            <person name="Brinkman F.S."/>
            <person name="Hufnagle W.O."/>
            <person name="Kowalik D.J."/>
            <person name="Lagrou M."/>
            <person name="Garber R.L."/>
            <person name="Goltry L."/>
            <person name="Tolentino E."/>
            <person name="Westbrock-Wadman S."/>
            <person name="Yuan Y."/>
            <person name="Brody L.L."/>
            <person name="Coulter S.N."/>
            <person name="Folger K.R."/>
            <person name="Kas A."/>
            <person name="Larbig K."/>
            <person name="Lim R."/>
            <person name="Smith K."/>
            <person name="Spencer D."/>
            <person name="Wong G.K."/>
            <person name="Wu Z."/>
            <person name="Paulsen I.T."/>
            <person name="Reizer J."/>
            <person name="Saier M.H."/>
            <person name="Hancock R.E."/>
            <person name="Lory S."/>
            <person name="Olson M.V."/>
        </authorList>
    </citation>
    <scope>NUCLEOTIDE SEQUENCE [LARGE SCALE GENOMIC DNA]</scope>
    <source>
        <strain evidence="3">ATCC 15692 / DSM 22644 / CIP 104116 / JCM 14847 / LMG 12228 / 1C / PRS 101 / PAO1</strain>
    </source>
</reference>
<dbReference type="Pfam" id="PF13304">
    <property type="entry name" value="AAA_21"/>
    <property type="match status" value="1"/>
</dbReference>
<name>Q9I5L2_PSEAE</name>
<evidence type="ECO:0000259" key="1">
    <source>
        <dbReference type="SMART" id="SM00382"/>
    </source>
</evidence>
<dbReference type="EMBL" id="AE004091">
    <property type="protein sequence ID" value="AAG04105.1"/>
    <property type="molecule type" value="Genomic_DNA"/>
</dbReference>
<dbReference type="HOGENOM" id="CLU_628131_0_0_6"/>
<dbReference type="Proteomes" id="UP000002438">
    <property type="component" value="Chromosome"/>
</dbReference>
<dbReference type="PseudoCAP" id="PA0716"/>
<dbReference type="KEGG" id="pae:PA0716"/>
<dbReference type="Pfam" id="PF13476">
    <property type="entry name" value="AAA_23"/>
    <property type="match status" value="1"/>
</dbReference>
<dbReference type="PaxDb" id="208964-PA0716"/>
<dbReference type="InterPro" id="IPR051396">
    <property type="entry name" value="Bact_Antivir_Def_Nuclease"/>
</dbReference>
<sequence length="441" mass="49873">MNFQIVINNIQHIGYAELDVDLNASGIICIVGKNGVGKTTLIKAILNLKSADTFSRTASPGIFKANSSMRCTYGENSYEFSFDSDINDLNSRSPIPEELKSVIDVELPMPFGQRFNNYQNIMSADMDIRTALILGEYEVPVELISFLSDIYKTNKFNGLVEVSAKGGSYYCIPLDDDRYVREDHLSSGEFFLISLYRKIKGRSKFIVIDEIDISLDAAAQAHLIGWLRRFCTTEQVKVVFTTHSLALMRTLKDGELFYMEESEGKVSVIPSSYNYIKSVLFGFKGWDRYILTEDAMLKSLLEYVLANYCSGLFFSYQIIHVGGGSNVVDLMRQNSTEGFFSTPENVISVLDGDQAEYRYARRPNVYCIPFLSVEKAIFAEYKAGRFLPELAPDPRFDTPKNFCSAIGRDRHATEADIIKYLCDSYPTEVRRFAQTLSDFLS</sequence>
<dbReference type="GeneID" id="882248"/>
<dbReference type="AlphaFoldDB" id="Q9I5L2"/>
<dbReference type="InterPro" id="IPR027417">
    <property type="entry name" value="P-loop_NTPase"/>
</dbReference>
<dbReference type="RefSeq" id="NP_249407.1">
    <property type="nucleotide sequence ID" value="NC_002516.2"/>
</dbReference>
<dbReference type="InParanoid" id="Q9I5L2"/>
<protein>
    <recommendedName>
        <fullName evidence="1">AAA+ ATPase domain-containing protein</fullName>
    </recommendedName>
</protein>
<dbReference type="PANTHER" id="PTHR43581:SF2">
    <property type="entry name" value="EXCINUCLEASE ATPASE SUBUNIT"/>
    <property type="match status" value="1"/>
</dbReference>
<dbReference type="Gene3D" id="3.40.50.300">
    <property type="entry name" value="P-loop containing nucleotide triphosphate hydrolases"/>
    <property type="match status" value="2"/>
</dbReference>
<dbReference type="InterPro" id="IPR003593">
    <property type="entry name" value="AAA+_ATPase"/>
</dbReference>
<dbReference type="BioCyc" id="PAER208964:G1FZ6-728-MONOMER"/>
<dbReference type="DNASU" id="882248"/>
<dbReference type="GO" id="GO:0005524">
    <property type="term" value="F:ATP binding"/>
    <property type="evidence" value="ECO:0007669"/>
    <property type="project" value="InterPro"/>
</dbReference>
<dbReference type="PANTHER" id="PTHR43581">
    <property type="entry name" value="ATP/GTP PHOSPHATASE"/>
    <property type="match status" value="1"/>
</dbReference>
<dbReference type="SMART" id="SM00382">
    <property type="entry name" value="AAA"/>
    <property type="match status" value="1"/>
</dbReference>
<organism evidence="2 3">
    <name type="scientific">Pseudomonas aeruginosa (strain ATCC 15692 / DSM 22644 / CIP 104116 / JCM 14847 / LMG 12228 / 1C / PRS 101 / PAO1)</name>
    <dbReference type="NCBI Taxonomy" id="208964"/>
    <lineage>
        <taxon>Bacteria</taxon>
        <taxon>Pseudomonadati</taxon>
        <taxon>Pseudomonadota</taxon>
        <taxon>Gammaproteobacteria</taxon>
        <taxon>Pseudomonadales</taxon>
        <taxon>Pseudomonadaceae</taxon>
        <taxon>Pseudomonas</taxon>
    </lineage>
</organism>
<dbReference type="PIR" id="D83555">
    <property type="entry name" value="D83555"/>
</dbReference>
<evidence type="ECO:0000313" key="2">
    <source>
        <dbReference type="EMBL" id="AAG04105.1"/>
    </source>
</evidence>
<dbReference type="RefSeq" id="WP_003112700.1">
    <property type="nucleotide sequence ID" value="NC_002516.2"/>
</dbReference>